<dbReference type="PANTHER" id="PTHR36974">
    <property type="entry name" value="MEMBRANE PROTEIN-RELATED"/>
    <property type="match status" value="1"/>
</dbReference>
<evidence type="ECO:0000256" key="5">
    <source>
        <dbReference type="SAM" id="Phobius"/>
    </source>
</evidence>
<feature type="transmembrane region" description="Helical" evidence="5">
    <location>
        <begin position="125"/>
        <end position="143"/>
    </location>
</feature>
<dbReference type="RefSeq" id="WP_387401743.1">
    <property type="nucleotide sequence ID" value="NZ_JBIAMT010000011.1"/>
</dbReference>
<keyword evidence="4 5" id="KW-0472">Membrane</keyword>
<dbReference type="PANTHER" id="PTHR36974:SF1">
    <property type="entry name" value="DOXX FAMILY MEMBRANE PROTEIN"/>
    <property type="match status" value="1"/>
</dbReference>
<evidence type="ECO:0000313" key="6">
    <source>
        <dbReference type="EMBL" id="MFF0501747.1"/>
    </source>
</evidence>
<proteinExistence type="predicted"/>
<keyword evidence="2 5" id="KW-0812">Transmembrane</keyword>
<comment type="caution">
    <text evidence="6">The sequence shown here is derived from an EMBL/GenBank/DDBJ whole genome shotgun (WGS) entry which is preliminary data.</text>
</comment>
<dbReference type="Proteomes" id="UP001601442">
    <property type="component" value="Unassembled WGS sequence"/>
</dbReference>
<name>A0ABW6PF88_9NOCA</name>
<sequence length="144" mass="14528">MAPLVVLAVVTALARLAGAIDLAAWLDSWPHALRVGLAAMFLLTASAHFQQPRRDALIAMVPSGLPSAAGLVTLTGVLEAAGAVGLLIPPVAPVAAAGLVVLLIAMFPANVRAARADLGIKTMPLPLRTAVQVVFIAAAVAAAF</sequence>
<dbReference type="EMBL" id="JBIAMT010000011">
    <property type="protein sequence ID" value="MFF0501747.1"/>
    <property type="molecule type" value="Genomic_DNA"/>
</dbReference>
<gene>
    <name evidence="6" type="ORF">ACFYU5_35525</name>
</gene>
<reference evidence="6 7" key="1">
    <citation type="submission" date="2024-10" db="EMBL/GenBank/DDBJ databases">
        <title>The Natural Products Discovery Center: Release of the First 8490 Sequenced Strains for Exploring Actinobacteria Biosynthetic Diversity.</title>
        <authorList>
            <person name="Kalkreuter E."/>
            <person name="Kautsar S.A."/>
            <person name="Yang D."/>
            <person name="Bader C.D."/>
            <person name="Teijaro C.N."/>
            <person name="Fluegel L."/>
            <person name="Davis C.M."/>
            <person name="Simpson J.R."/>
            <person name="Lauterbach L."/>
            <person name="Steele A.D."/>
            <person name="Gui C."/>
            <person name="Meng S."/>
            <person name="Li G."/>
            <person name="Viehrig K."/>
            <person name="Ye F."/>
            <person name="Su P."/>
            <person name="Kiefer A.F."/>
            <person name="Nichols A."/>
            <person name="Cepeda A.J."/>
            <person name="Yan W."/>
            <person name="Fan B."/>
            <person name="Jiang Y."/>
            <person name="Adhikari A."/>
            <person name="Zheng C.-J."/>
            <person name="Schuster L."/>
            <person name="Cowan T.M."/>
            <person name="Smanski M.J."/>
            <person name="Chevrette M.G."/>
            <person name="De Carvalho L.P.S."/>
            <person name="Shen B."/>
        </authorList>
    </citation>
    <scope>NUCLEOTIDE SEQUENCE [LARGE SCALE GENOMIC DNA]</scope>
    <source>
        <strain evidence="6 7">NPDC004119</strain>
    </source>
</reference>
<dbReference type="InterPro" id="IPR032808">
    <property type="entry name" value="DoxX"/>
</dbReference>
<evidence type="ECO:0000256" key="1">
    <source>
        <dbReference type="ARBA" id="ARBA00004141"/>
    </source>
</evidence>
<feature type="transmembrane region" description="Helical" evidence="5">
    <location>
        <begin position="29"/>
        <end position="47"/>
    </location>
</feature>
<accession>A0ABW6PF88</accession>
<protein>
    <submittedName>
        <fullName evidence="6">DoxX family protein</fullName>
    </submittedName>
</protein>
<evidence type="ECO:0000313" key="7">
    <source>
        <dbReference type="Proteomes" id="UP001601442"/>
    </source>
</evidence>
<evidence type="ECO:0000256" key="3">
    <source>
        <dbReference type="ARBA" id="ARBA00022989"/>
    </source>
</evidence>
<organism evidence="6 7">
    <name type="scientific">Nocardia aobensis</name>
    <dbReference type="NCBI Taxonomy" id="257277"/>
    <lineage>
        <taxon>Bacteria</taxon>
        <taxon>Bacillati</taxon>
        <taxon>Actinomycetota</taxon>
        <taxon>Actinomycetes</taxon>
        <taxon>Mycobacteriales</taxon>
        <taxon>Nocardiaceae</taxon>
        <taxon>Nocardia</taxon>
    </lineage>
</organism>
<comment type="subcellular location">
    <subcellularLocation>
        <location evidence="1">Membrane</location>
        <topology evidence="1">Multi-pass membrane protein</topology>
    </subcellularLocation>
</comment>
<evidence type="ECO:0000256" key="4">
    <source>
        <dbReference type="ARBA" id="ARBA00023136"/>
    </source>
</evidence>
<evidence type="ECO:0000256" key="2">
    <source>
        <dbReference type="ARBA" id="ARBA00022692"/>
    </source>
</evidence>
<dbReference type="Pfam" id="PF13564">
    <property type="entry name" value="DoxX_2"/>
    <property type="match status" value="1"/>
</dbReference>
<keyword evidence="3 5" id="KW-1133">Transmembrane helix</keyword>
<keyword evidence="7" id="KW-1185">Reference proteome</keyword>